<organism evidence="1 2">
    <name type="scientific">Mesorhizobium ciceri</name>
    <dbReference type="NCBI Taxonomy" id="39645"/>
    <lineage>
        <taxon>Bacteria</taxon>
        <taxon>Pseudomonadati</taxon>
        <taxon>Pseudomonadota</taxon>
        <taxon>Alphaproteobacteria</taxon>
        <taxon>Hyphomicrobiales</taxon>
        <taxon>Phyllobacteriaceae</taxon>
        <taxon>Mesorhizobium</taxon>
    </lineage>
</organism>
<keyword evidence="2" id="KW-1185">Reference proteome</keyword>
<proteinExistence type="predicted"/>
<protein>
    <recommendedName>
        <fullName evidence="3">SnoaL-like domain-containing protein</fullName>
    </recommendedName>
</protein>
<name>A0AB38T7J9_9HYPH</name>
<accession>A0AB38T7J9</accession>
<dbReference type="AlphaFoldDB" id="A0AB38T7J9"/>
<evidence type="ECO:0000313" key="2">
    <source>
        <dbReference type="Proteomes" id="UP001060070"/>
    </source>
</evidence>
<dbReference type="GeneID" id="91560612"/>
<evidence type="ECO:0000313" key="1">
    <source>
        <dbReference type="EMBL" id="UTU50509.1"/>
    </source>
</evidence>
<dbReference type="RefSeq" id="WP_024504702.1">
    <property type="nucleotide sequence ID" value="NZ_CP015062.1"/>
</dbReference>
<dbReference type="Proteomes" id="UP001060070">
    <property type="component" value="Chromosome"/>
</dbReference>
<dbReference type="KEGG" id="mcic:A4R28_04520"/>
<sequence>MQNQKLFLTPQERSRIVNLLDAARIDDWARFKALSDGDFPNDESMREQFDGSRLIIDYDRIDPEQQFAVGVDPDGFRLITGQLPPRDDQRQQVIMTIYSKNLNDGPFISVWTFHEELDISSL</sequence>
<gene>
    <name evidence="1" type="ORF">LRP29_23920</name>
</gene>
<reference evidence="1 2" key="1">
    <citation type="journal article" date="2022" name="Microbiol. Resour. Announc.">
        <title>Complete Genome Sequence of Mesorhizobium ciceri Strain R30, a Rhizobium Used as a Commercial Inoculant for Chickpea in Argentina.</title>
        <authorList>
            <person name="Foresto E."/>
            <person name="Revale S."/>
            <person name="Primo E."/>
            <person name="Nievas F."/>
            <person name="Carezzano E."/>
            <person name="Puente M."/>
            <person name="Alzari P."/>
            <person name="Mart M."/>
            <person name="Ben-Assaya M."/>
            <person name="Mornico D."/>
            <person name="Santoro M."/>
            <person name="Mart F."/>
            <person name="Giordano W."/>
            <person name="Bogino P."/>
        </authorList>
    </citation>
    <scope>NUCLEOTIDE SEQUENCE [LARGE SCALE GENOMIC DNA]</scope>
    <source>
        <strain evidence="1 2">R30</strain>
    </source>
</reference>
<dbReference type="EMBL" id="CP088147">
    <property type="protein sequence ID" value="UTU50509.1"/>
    <property type="molecule type" value="Genomic_DNA"/>
</dbReference>
<evidence type="ECO:0008006" key="3">
    <source>
        <dbReference type="Google" id="ProtNLM"/>
    </source>
</evidence>